<protein>
    <submittedName>
        <fullName evidence="1">Uncharacterized protein</fullName>
    </submittedName>
</protein>
<accession>A0A0E9RKA9</accession>
<organism evidence="1">
    <name type="scientific">Anguilla anguilla</name>
    <name type="common">European freshwater eel</name>
    <name type="synonym">Muraena anguilla</name>
    <dbReference type="NCBI Taxonomy" id="7936"/>
    <lineage>
        <taxon>Eukaryota</taxon>
        <taxon>Metazoa</taxon>
        <taxon>Chordata</taxon>
        <taxon>Craniata</taxon>
        <taxon>Vertebrata</taxon>
        <taxon>Euteleostomi</taxon>
        <taxon>Actinopterygii</taxon>
        <taxon>Neopterygii</taxon>
        <taxon>Teleostei</taxon>
        <taxon>Anguilliformes</taxon>
        <taxon>Anguillidae</taxon>
        <taxon>Anguilla</taxon>
    </lineage>
</organism>
<dbReference type="EMBL" id="GBXM01079814">
    <property type="protein sequence ID" value="JAH28763.1"/>
    <property type="molecule type" value="Transcribed_RNA"/>
</dbReference>
<name>A0A0E9RKA9_ANGAN</name>
<sequence>MLVHNTLPGAR</sequence>
<proteinExistence type="predicted"/>
<evidence type="ECO:0000313" key="1">
    <source>
        <dbReference type="EMBL" id="JAH28763.1"/>
    </source>
</evidence>
<reference evidence="1" key="2">
    <citation type="journal article" date="2015" name="Fish Shellfish Immunol.">
        <title>Early steps in the European eel (Anguilla anguilla)-Vibrio vulnificus interaction in the gills: Role of the RtxA13 toxin.</title>
        <authorList>
            <person name="Callol A."/>
            <person name="Pajuelo D."/>
            <person name="Ebbesson L."/>
            <person name="Teles M."/>
            <person name="MacKenzie S."/>
            <person name="Amaro C."/>
        </authorList>
    </citation>
    <scope>NUCLEOTIDE SEQUENCE</scope>
</reference>
<reference evidence="1" key="1">
    <citation type="submission" date="2014-11" db="EMBL/GenBank/DDBJ databases">
        <authorList>
            <person name="Amaro Gonzalez C."/>
        </authorList>
    </citation>
    <scope>NUCLEOTIDE SEQUENCE</scope>
</reference>